<name>A0A1X2GPB1_9FUNG</name>
<dbReference type="Pfam" id="PF16076">
    <property type="entry name" value="Acyltransf_C"/>
    <property type="match status" value="1"/>
</dbReference>
<feature type="domain" description="Phospholipid/glycerol acyltransferase" evidence="5">
    <location>
        <begin position="71"/>
        <end position="193"/>
    </location>
</feature>
<organism evidence="6 7">
    <name type="scientific">Hesseltinella vesiculosa</name>
    <dbReference type="NCBI Taxonomy" id="101127"/>
    <lineage>
        <taxon>Eukaryota</taxon>
        <taxon>Fungi</taxon>
        <taxon>Fungi incertae sedis</taxon>
        <taxon>Mucoromycota</taxon>
        <taxon>Mucoromycotina</taxon>
        <taxon>Mucoromycetes</taxon>
        <taxon>Mucorales</taxon>
        <taxon>Cunninghamellaceae</taxon>
        <taxon>Hesseltinella</taxon>
    </lineage>
</organism>
<accession>A0A1X2GPB1</accession>
<keyword evidence="4" id="KW-0472">Membrane</keyword>
<evidence type="ECO:0000313" key="6">
    <source>
        <dbReference type="EMBL" id="ORX58186.1"/>
    </source>
</evidence>
<keyword evidence="3" id="KW-0012">Acyltransferase</keyword>
<dbReference type="Proteomes" id="UP000242146">
    <property type="component" value="Unassembled WGS sequence"/>
</dbReference>
<evidence type="ECO:0000256" key="2">
    <source>
        <dbReference type="ARBA" id="ARBA00022679"/>
    </source>
</evidence>
<keyword evidence="4" id="KW-1133">Transmembrane helix</keyword>
<dbReference type="STRING" id="101127.A0A1X2GPB1"/>
<protein>
    <recommendedName>
        <fullName evidence="5">Phospholipid/glycerol acyltransferase domain-containing protein</fullName>
    </recommendedName>
</protein>
<dbReference type="CDD" id="cd07990">
    <property type="entry name" value="LPLAT_LCLAT1-like"/>
    <property type="match status" value="1"/>
</dbReference>
<dbReference type="PANTHER" id="PTHR10983">
    <property type="entry name" value="1-ACYLGLYCEROL-3-PHOSPHATE ACYLTRANSFERASE-RELATED"/>
    <property type="match status" value="1"/>
</dbReference>
<feature type="transmembrane region" description="Helical" evidence="4">
    <location>
        <begin position="84"/>
        <end position="103"/>
    </location>
</feature>
<sequence>MRPFSRKKYQQHLSTILASWAQSLFGLMQFLAPCNLILYFDESCPPASILTLPDKTSLDTPETILSFPDRTIVIANHQIYADWIYVWFLSYLAGAHGYIKIMLKNSLKYVPFFGAGMCVMDFIFMKRRLIDDKDTVINNLKRSVRDQRPMWLLLFPEGTVICEEGRERSQNFAAKNNLDDNLYTLLPRSTGLKLCLDTLEESIEWMYDLTIGYPGIQPDEIPEDTLRLKQIFSGHGPRDIHLHLRRYHRSELPTDTDQFSKWLLNRWVEKDHRMEQFYEEGHFTSFDHGDDLDWMHDNTPLISNMDGANTLTIPMALHHPVKEFLAIWIYMLPYVPLIYILYRLVSYLLQ</sequence>
<dbReference type="Pfam" id="PF01553">
    <property type="entry name" value="Acyltransferase"/>
    <property type="match status" value="1"/>
</dbReference>
<evidence type="ECO:0000313" key="7">
    <source>
        <dbReference type="Proteomes" id="UP000242146"/>
    </source>
</evidence>
<gene>
    <name evidence="6" type="ORF">DM01DRAFT_1333851</name>
</gene>
<dbReference type="InterPro" id="IPR032098">
    <property type="entry name" value="Acyltransf_C"/>
</dbReference>
<dbReference type="AlphaFoldDB" id="A0A1X2GPB1"/>
<evidence type="ECO:0000256" key="1">
    <source>
        <dbReference type="ARBA" id="ARBA00008655"/>
    </source>
</evidence>
<dbReference type="GO" id="GO:0036149">
    <property type="term" value="P:phosphatidylinositol acyl-chain remodeling"/>
    <property type="evidence" value="ECO:0007669"/>
    <property type="project" value="TreeGrafter"/>
</dbReference>
<comment type="similarity">
    <text evidence="1">Belongs to the 1-acyl-sn-glycerol-3-phosphate acyltransferase family.</text>
</comment>
<proteinExistence type="inferred from homology"/>
<dbReference type="PANTHER" id="PTHR10983:SF16">
    <property type="entry name" value="LYSOCARDIOLIPIN ACYLTRANSFERASE 1"/>
    <property type="match status" value="1"/>
</dbReference>
<dbReference type="GO" id="GO:0005783">
    <property type="term" value="C:endoplasmic reticulum"/>
    <property type="evidence" value="ECO:0007669"/>
    <property type="project" value="TreeGrafter"/>
</dbReference>
<evidence type="ECO:0000256" key="3">
    <source>
        <dbReference type="ARBA" id="ARBA00023315"/>
    </source>
</evidence>
<evidence type="ECO:0000256" key="4">
    <source>
        <dbReference type="SAM" id="Phobius"/>
    </source>
</evidence>
<dbReference type="EMBL" id="MCGT01000007">
    <property type="protein sequence ID" value="ORX58186.1"/>
    <property type="molecule type" value="Genomic_DNA"/>
</dbReference>
<keyword evidence="2" id="KW-0808">Transferase</keyword>
<reference evidence="6 7" key="1">
    <citation type="submission" date="2016-07" db="EMBL/GenBank/DDBJ databases">
        <title>Pervasive Adenine N6-methylation of Active Genes in Fungi.</title>
        <authorList>
            <consortium name="DOE Joint Genome Institute"/>
            <person name="Mondo S.J."/>
            <person name="Dannebaum R.O."/>
            <person name="Kuo R.C."/>
            <person name="Labutti K."/>
            <person name="Haridas S."/>
            <person name="Kuo A."/>
            <person name="Salamov A."/>
            <person name="Ahrendt S.R."/>
            <person name="Lipzen A."/>
            <person name="Sullivan W."/>
            <person name="Andreopoulos W.B."/>
            <person name="Clum A."/>
            <person name="Lindquist E."/>
            <person name="Daum C."/>
            <person name="Ramamoorthy G.K."/>
            <person name="Gryganskyi A."/>
            <person name="Culley D."/>
            <person name="Magnuson J.K."/>
            <person name="James T.Y."/>
            <person name="O'Malley M.A."/>
            <person name="Stajich J.E."/>
            <person name="Spatafora J.W."/>
            <person name="Visel A."/>
            <person name="Grigoriev I.V."/>
        </authorList>
    </citation>
    <scope>NUCLEOTIDE SEQUENCE [LARGE SCALE GENOMIC DNA]</scope>
    <source>
        <strain evidence="6 7">NRRL 3301</strain>
    </source>
</reference>
<feature type="transmembrane region" description="Helical" evidence="4">
    <location>
        <begin position="109"/>
        <end position="125"/>
    </location>
</feature>
<evidence type="ECO:0000259" key="5">
    <source>
        <dbReference type="SMART" id="SM00563"/>
    </source>
</evidence>
<dbReference type="SMART" id="SM00563">
    <property type="entry name" value="PlsC"/>
    <property type="match status" value="1"/>
</dbReference>
<keyword evidence="4" id="KW-0812">Transmembrane</keyword>
<feature type="transmembrane region" description="Helical" evidence="4">
    <location>
        <begin position="324"/>
        <end position="342"/>
    </location>
</feature>
<keyword evidence="7" id="KW-1185">Reference proteome</keyword>
<dbReference type="SUPFAM" id="SSF69593">
    <property type="entry name" value="Glycerol-3-phosphate (1)-acyltransferase"/>
    <property type="match status" value="1"/>
</dbReference>
<dbReference type="InterPro" id="IPR002123">
    <property type="entry name" value="Plipid/glycerol_acylTrfase"/>
</dbReference>
<comment type="caution">
    <text evidence="6">The sequence shown here is derived from an EMBL/GenBank/DDBJ whole genome shotgun (WGS) entry which is preliminary data.</text>
</comment>
<dbReference type="GO" id="GO:0016746">
    <property type="term" value="F:acyltransferase activity"/>
    <property type="evidence" value="ECO:0007669"/>
    <property type="project" value="UniProtKB-KW"/>
</dbReference>
<dbReference type="OrthoDB" id="189226at2759"/>